<name>A0A2R6PJX3_9APHY</name>
<proteinExistence type="predicted"/>
<evidence type="ECO:0000313" key="1">
    <source>
        <dbReference type="EMBL" id="PSR92065.1"/>
    </source>
</evidence>
<accession>A0A2R6PJX3</accession>
<dbReference type="Proteomes" id="UP000186601">
    <property type="component" value="Unassembled WGS sequence"/>
</dbReference>
<organism evidence="1 2">
    <name type="scientific">Hermanssonia centrifuga</name>
    <dbReference type="NCBI Taxonomy" id="98765"/>
    <lineage>
        <taxon>Eukaryota</taxon>
        <taxon>Fungi</taxon>
        <taxon>Dikarya</taxon>
        <taxon>Basidiomycota</taxon>
        <taxon>Agaricomycotina</taxon>
        <taxon>Agaricomycetes</taxon>
        <taxon>Polyporales</taxon>
        <taxon>Meruliaceae</taxon>
        <taxon>Hermanssonia</taxon>
    </lineage>
</organism>
<sequence length="80" mass="9154">MPKGTARSSGIFITQGSIDAVQVLILAMIRWYLPPMMHHPHGIYGPLYHRQRLATGIFQARTATTSPGEHHWRWDLCQIM</sequence>
<dbReference type="AlphaFoldDB" id="A0A2R6PJX3"/>
<keyword evidence="2" id="KW-1185">Reference proteome</keyword>
<dbReference type="EMBL" id="MLYV02000481">
    <property type="protein sequence ID" value="PSR92065.1"/>
    <property type="molecule type" value="Genomic_DNA"/>
</dbReference>
<protein>
    <submittedName>
        <fullName evidence="1">Uncharacterized protein</fullName>
    </submittedName>
</protein>
<evidence type="ECO:0000313" key="2">
    <source>
        <dbReference type="Proteomes" id="UP000186601"/>
    </source>
</evidence>
<comment type="caution">
    <text evidence="1">The sequence shown here is derived from an EMBL/GenBank/DDBJ whole genome shotgun (WGS) entry which is preliminary data.</text>
</comment>
<gene>
    <name evidence="1" type="ORF">PHLCEN_2v4781</name>
</gene>
<reference evidence="1 2" key="1">
    <citation type="submission" date="2018-02" db="EMBL/GenBank/DDBJ databases">
        <title>Genome sequence of the basidiomycete white-rot fungus Phlebia centrifuga.</title>
        <authorList>
            <person name="Granchi Z."/>
            <person name="Peng M."/>
            <person name="de Vries R.P."/>
            <person name="Hilden K."/>
            <person name="Makela M.R."/>
            <person name="Grigoriev I."/>
            <person name="Riley R."/>
        </authorList>
    </citation>
    <scope>NUCLEOTIDE SEQUENCE [LARGE SCALE GENOMIC DNA]</scope>
    <source>
        <strain evidence="1 2">FBCC195</strain>
    </source>
</reference>